<dbReference type="Pfam" id="PF13490">
    <property type="entry name" value="zf-HC2"/>
    <property type="match status" value="1"/>
</dbReference>
<comment type="subcellular location">
    <subcellularLocation>
        <location evidence="2">Cell membrane</location>
    </subcellularLocation>
    <subcellularLocation>
        <location evidence="1">Membrane</location>
        <topology evidence="1">Single-pass membrane protein</topology>
    </subcellularLocation>
</comment>
<organism evidence="13 14">
    <name type="scientific">Phycicoccus elongatus Lp2</name>
    <dbReference type="NCBI Taxonomy" id="1193181"/>
    <lineage>
        <taxon>Bacteria</taxon>
        <taxon>Bacillati</taxon>
        <taxon>Actinomycetota</taxon>
        <taxon>Actinomycetes</taxon>
        <taxon>Micrococcales</taxon>
        <taxon>Intrasporangiaceae</taxon>
        <taxon>Phycicoccus</taxon>
    </lineage>
</organism>
<keyword evidence="5" id="KW-1133">Transmembrane helix</keyword>
<keyword evidence="8" id="KW-0804">Transcription</keyword>
<keyword evidence="4" id="KW-0812">Transmembrane</keyword>
<keyword evidence="14" id="KW-1185">Reference proteome</keyword>
<accession>N0E0N3</accession>
<evidence type="ECO:0000313" key="13">
    <source>
        <dbReference type="EMBL" id="CCH68504.1"/>
    </source>
</evidence>
<dbReference type="Proteomes" id="UP000013167">
    <property type="component" value="Unassembled WGS sequence"/>
</dbReference>
<dbReference type="EMBL" id="CAIZ01000006">
    <property type="protein sequence ID" value="CCH68504.1"/>
    <property type="molecule type" value="Genomic_DNA"/>
</dbReference>
<dbReference type="Pfam" id="PF10099">
    <property type="entry name" value="RskA_C"/>
    <property type="match status" value="1"/>
</dbReference>
<keyword evidence="7" id="KW-0472">Membrane</keyword>
<name>N0E0N3_9MICO</name>
<feature type="domain" description="Putative zinc-finger" evidence="12">
    <location>
        <begin position="4"/>
        <end position="36"/>
    </location>
</feature>
<keyword evidence="3" id="KW-1003">Cell membrane</keyword>
<evidence type="ECO:0000259" key="12">
    <source>
        <dbReference type="Pfam" id="PF13490"/>
    </source>
</evidence>
<dbReference type="GO" id="GO:0005886">
    <property type="term" value="C:plasma membrane"/>
    <property type="evidence" value="ECO:0007669"/>
    <property type="project" value="UniProtKB-SubCell"/>
</dbReference>
<evidence type="ECO:0000256" key="3">
    <source>
        <dbReference type="ARBA" id="ARBA00022475"/>
    </source>
</evidence>
<evidence type="ECO:0000256" key="9">
    <source>
        <dbReference type="ARBA" id="ARBA00029829"/>
    </source>
</evidence>
<evidence type="ECO:0000256" key="7">
    <source>
        <dbReference type="ARBA" id="ARBA00023136"/>
    </source>
</evidence>
<evidence type="ECO:0000256" key="2">
    <source>
        <dbReference type="ARBA" id="ARBA00004236"/>
    </source>
</evidence>
<dbReference type="InterPro" id="IPR041916">
    <property type="entry name" value="Anti_sigma_zinc_sf"/>
</dbReference>
<dbReference type="HOGENOM" id="CLU_075802_1_0_11"/>
<gene>
    <name evidence="13" type="ORF">BN10_1030003</name>
</gene>
<evidence type="ECO:0000256" key="10">
    <source>
        <dbReference type="ARBA" id="ARBA00030803"/>
    </source>
</evidence>
<dbReference type="STRING" id="1193181.BN10_1030003"/>
<evidence type="ECO:0000256" key="6">
    <source>
        <dbReference type="ARBA" id="ARBA00023015"/>
    </source>
</evidence>
<sequence length="252" mass="26676">MSADIHSLSGAYAVDAVDGDERVLFEEHLALCPECRVEVASLREAASALADLTRAETGPDVRRAVLDKIGTVRPLPPLVQRPAYDTATEHRGIPTEEVGTVVRMPRRHVLTWAGAAAAAAVVGGVTWQQFRPQEEAQLTAAEKVIRASDAHRFQQSVDGHTMTIVRSPAMRRAVLIAEGMPAAPKGKDYQAWFDLPGRGMVSAGVVRPDASDNVMVILEGDAAAATGAGLTVEPTGGSPAPTSDPIMLIPFT</sequence>
<evidence type="ECO:0000256" key="8">
    <source>
        <dbReference type="ARBA" id="ARBA00023163"/>
    </source>
</evidence>
<evidence type="ECO:0000259" key="11">
    <source>
        <dbReference type="Pfam" id="PF10099"/>
    </source>
</evidence>
<dbReference type="RefSeq" id="WP_010851408.1">
    <property type="nucleotide sequence ID" value="NZ_HF570956.1"/>
</dbReference>
<comment type="caution">
    <text evidence="13">The sequence shown here is derived from an EMBL/GenBank/DDBJ whole genome shotgun (WGS) entry which is preliminary data.</text>
</comment>
<evidence type="ECO:0000313" key="14">
    <source>
        <dbReference type="Proteomes" id="UP000013167"/>
    </source>
</evidence>
<dbReference type="InterPro" id="IPR018764">
    <property type="entry name" value="RskA_C"/>
</dbReference>
<dbReference type="GO" id="GO:0016989">
    <property type="term" value="F:sigma factor antagonist activity"/>
    <property type="evidence" value="ECO:0007669"/>
    <property type="project" value="TreeGrafter"/>
</dbReference>
<dbReference type="eggNOG" id="COG5343">
    <property type="taxonomic scope" value="Bacteria"/>
</dbReference>
<dbReference type="GO" id="GO:0006417">
    <property type="term" value="P:regulation of translation"/>
    <property type="evidence" value="ECO:0007669"/>
    <property type="project" value="TreeGrafter"/>
</dbReference>
<dbReference type="AlphaFoldDB" id="N0E0N3"/>
<dbReference type="PANTHER" id="PTHR37461:SF1">
    <property type="entry name" value="ANTI-SIGMA-K FACTOR RSKA"/>
    <property type="match status" value="1"/>
</dbReference>
<evidence type="ECO:0000256" key="1">
    <source>
        <dbReference type="ARBA" id="ARBA00004167"/>
    </source>
</evidence>
<dbReference type="InterPro" id="IPR027383">
    <property type="entry name" value="Znf_put"/>
</dbReference>
<reference evidence="13 14" key="1">
    <citation type="journal article" date="2013" name="ISME J.">
        <title>A metabolic model for members of the genus Tetrasphaera involved in enhanced biological phosphorus removal.</title>
        <authorList>
            <person name="Kristiansen R."/>
            <person name="Nguyen H.T.T."/>
            <person name="Saunders A.M."/>
            <person name="Nielsen J.L."/>
            <person name="Wimmer R."/>
            <person name="Le V.Q."/>
            <person name="McIlroy S.J."/>
            <person name="Petrovski S."/>
            <person name="Seviour R.J."/>
            <person name="Calteau A."/>
            <person name="Nielsen K.L."/>
            <person name="Nielsen P.H."/>
        </authorList>
    </citation>
    <scope>NUCLEOTIDE SEQUENCE [LARGE SCALE GENOMIC DNA]</scope>
    <source>
        <strain evidence="13 14">Lp2</strain>
    </source>
</reference>
<keyword evidence="6" id="KW-0805">Transcription regulation</keyword>
<proteinExistence type="predicted"/>
<dbReference type="OrthoDB" id="153510at2"/>
<dbReference type="InterPro" id="IPR051474">
    <property type="entry name" value="Anti-sigma-K/W_factor"/>
</dbReference>
<dbReference type="Gene3D" id="1.10.10.1320">
    <property type="entry name" value="Anti-sigma factor, zinc-finger domain"/>
    <property type="match status" value="1"/>
</dbReference>
<dbReference type="PANTHER" id="PTHR37461">
    <property type="entry name" value="ANTI-SIGMA-K FACTOR RSKA"/>
    <property type="match status" value="1"/>
</dbReference>
<feature type="domain" description="Anti-sigma K factor RskA C-terminal" evidence="11">
    <location>
        <begin position="114"/>
        <end position="246"/>
    </location>
</feature>
<protein>
    <recommendedName>
        <fullName evidence="10">Regulator of SigK</fullName>
    </recommendedName>
    <alternativeName>
        <fullName evidence="9">Sigma-K anti-sigma factor RskA</fullName>
    </alternativeName>
</protein>
<evidence type="ECO:0000256" key="5">
    <source>
        <dbReference type="ARBA" id="ARBA00022989"/>
    </source>
</evidence>
<evidence type="ECO:0000256" key="4">
    <source>
        <dbReference type="ARBA" id="ARBA00022692"/>
    </source>
</evidence>